<dbReference type="PIRSF" id="PIRSF026671">
    <property type="entry name" value="AA_dipeptidase"/>
    <property type="match status" value="1"/>
</dbReference>
<evidence type="ECO:0000256" key="2">
    <source>
        <dbReference type="ARBA" id="ARBA00022670"/>
    </source>
</evidence>
<dbReference type="EC" id="3.4.13.22" evidence="9 10"/>
<protein>
    <recommendedName>
        <fullName evidence="9 10">D-alanyl-D-alanine dipeptidase</fullName>
        <shortName evidence="9 10">D-Ala-D-Ala dipeptidase</shortName>
        <ecNumber evidence="9 10">3.4.13.22</ecNumber>
    </recommendedName>
</protein>
<comment type="similarity">
    <text evidence="9 10">Belongs to the peptidase M15D family.</text>
</comment>
<feature type="binding site" evidence="9">
    <location>
        <position position="204"/>
    </location>
    <ligand>
        <name>Zn(2+)</name>
        <dbReference type="ChEBI" id="CHEBI:29105"/>
        <note>catalytic</note>
    </ligand>
</feature>
<reference evidence="12" key="2">
    <citation type="submission" date="2023-08" db="EMBL/GenBank/DDBJ databases">
        <title>Reintroducing virulent viruses to syntetic microbiomes.</title>
        <authorList>
            <person name="Wilde J."/>
            <person name="Boyes R."/>
            <person name="Robinson A.V."/>
            <person name="Daisley B.A."/>
            <person name="Allen-Vercoe E."/>
        </authorList>
    </citation>
    <scope>NUCLEOTIDE SEQUENCE</scope>
    <source>
        <strain evidence="12">225I_12FAA</strain>
    </source>
</reference>
<evidence type="ECO:0000256" key="4">
    <source>
        <dbReference type="ARBA" id="ARBA00022801"/>
    </source>
</evidence>
<dbReference type="Gene3D" id="3.30.1380.10">
    <property type="match status" value="1"/>
</dbReference>
<keyword evidence="3 9" id="KW-0479">Metal-binding</keyword>
<dbReference type="PATRIC" id="fig|246787.4.peg.3137"/>
<dbReference type="InterPro" id="IPR009045">
    <property type="entry name" value="Zn_M74/Hedgehog-like"/>
</dbReference>
<dbReference type="GO" id="GO:0008270">
    <property type="term" value="F:zinc ion binding"/>
    <property type="evidence" value="ECO:0007669"/>
    <property type="project" value="UniProtKB-UniRule"/>
</dbReference>
<sequence length="221" mass="25152">MKYIYYFLLVLWFIPASAQKSETARYLESIGLVNIAEADSSIIVDLMYTRADNFTGKVLYEDLHEAYLHPDAMKGLLLAQQELKKRYPGRRLIVYDAARPMSVQQKMWNVVKGTSKYIYVSNPARGGGLHNYGLAVDISILDEAGNPLPMGTKVDHLGPEAHITNEAALVQSGKMTKQEQANRQLLRSVMRTAGFRALPSEWWHFNWCSRQEAKQKYKVIP</sequence>
<proteinExistence type="inferred from homology"/>
<dbReference type="Pfam" id="PF01427">
    <property type="entry name" value="Peptidase_M15"/>
    <property type="match status" value="1"/>
</dbReference>
<feature type="active site" description="Proton donor/acceptor" evidence="9">
    <location>
        <position position="201"/>
    </location>
</feature>
<dbReference type="EMBL" id="CP012801">
    <property type="protein sequence ID" value="ALJ60268.1"/>
    <property type="molecule type" value="Genomic_DNA"/>
</dbReference>
<gene>
    <name evidence="11" type="primary">ddpX</name>
    <name evidence="11" type="ORF">BcellWH2_03030</name>
    <name evidence="12" type="ORF">RO785_25165</name>
</gene>
<dbReference type="Proteomes" id="UP001266995">
    <property type="component" value="Unassembled WGS sequence"/>
</dbReference>
<evidence type="ECO:0000256" key="3">
    <source>
        <dbReference type="ARBA" id="ARBA00022723"/>
    </source>
</evidence>
<keyword evidence="4 9" id="KW-0378">Hydrolase</keyword>
<evidence type="ECO:0000256" key="6">
    <source>
        <dbReference type="ARBA" id="ARBA00022997"/>
    </source>
</evidence>
<keyword evidence="8 10" id="KW-0961">Cell wall biogenesis/degradation</keyword>
<evidence type="ECO:0000256" key="1">
    <source>
        <dbReference type="ARBA" id="ARBA00001362"/>
    </source>
</evidence>
<dbReference type="AlphaFoldDB" id="A0A0P0FRR1"/>
<evidence type="ECO:0000256" key="7">
    <source>
        <dbReference type="ARBA" id="ARBA00023049"/>
    </source>
</evidence>
<evidence type="ECO:0000313" key="11">
    <source>
        <dbReference type="EMBL" id="ALJ60268.1"/>
    </source>
</evidence>
<evidence type="ECO:0000256" key="9">
    <source>
        <dbReference type="HAMAP-Rule" id="MF_01924"/>
    </source>
</evidence>
<dbReference type="EMBL" id="JAVSNH010000002">
    <property type="protein sequence ID" value="MDT4514258.1"/>
    <property type="molecule type" value="Genomic_DNA"/>
</dbReference>
<evidence type="ECO:0000313" key="12">
    <source>
        <dbReference type="EMBL" id="MDT4514258.1"/>
    </source>
</evidence>
<dbReference type="RefSeq" id="WP_029426469.1">
    <property type="nucleotide sequence ID" value="NZ_CP012801.1"/>
</dbReference>
<feature type="binding site" evidence="9">
    <location>
        <position position="130"/>
    </location>
    <ligand>
        <name>Zn(2+)</name>
        <dbReference type="ChEBI" id="CHEBI:29105"/>
        <note>catalytic</note>
    </ligand>
</feature>
<dbReference type="PANTHER" id="PTHR43126:SF2">
    <property type="entry name" value="D-ALANYL-D-ALANINE DIPEPTIDASE"/>
    <property type="match status" value="1"/>
</dbReference>
<evidence type="ECO:0000256" key="5">
    <source>
        <dbReference type="ARBA" id="ARBA00022833"/>
    </source>
</evidence>
<dbReference type="GO" id="GO:0071555">
    <property type="term" value="P:cell wall organization"/>
    <property type="evidence" value="ECO:0007669"/>
    <property type="project" value="UniProtKB-KW"/>
</dbReference>
<evidence type="ECO:0000256" key="8">
    <source>
        <dbReference type="ARBA" id="ARBA00023316"/>
    </source>
</evidence>
<keyword evidence="7 9" id="KW-0482">Metalloprotease</keyword>
<feature type="binding site" evidence="9">
    <location>
        <position position="137"/>
    </location>
    <ligand>
        <name>Zn(2+)</name>
        <dbReference type="ChEBI" id="CHEBI:29105"/>
        <note>catalytic</note>
    </ligand>
</feature>
<comment type="function">
    <text evidence="9 10">Catalyzes hydrolysis of the D-alanyl-D-alanine dipeptide.</text>
</comment>
<dbReference type="GO" id="GO:0008237">
    <property type="term" value="F:metallopeptidase activity"/>
    <property type="evidence" value="ECO:0007669"/>
    <property type="project" value="UniProtKB-KW"/>
</dbReference>
<evidence type="ECO:0000256" key="10">
    <source>
        <dbReference type="PIRNR" id="PIRNR026671"/>
    </source>
</evidence>
<dbReference type="HAMAP" id="MF_01924">
    <property type="entry name" value="A_A_dipeptidase"/>
    <property type="match status" value="1"/>
</dbReference>
<dbReference type="InterPro" id="IPR000755">
    <property type="entry name" value="A_A_dipeptidase"/>
</dbReference>
<dbReference type="CDD" id="cd14840">
    <property type="entry name" value="D-Ala-D-Ala_dipeptidase_Aad"/>
    <property type="match status" value="1"/>
</dbReference>
<reference evidence="11 13" key="1">
    <citation type="journal article" date="2015" name="Science">
        <title>Genetic determinants of in vivo fitness and diet responsiveness in multiple human gut Bacteroides.</title>
        <authorList>
            <person name="Wu M."/>
            <person name="McNulty N.P."/>
            <person name="Rodionov D.A."/>
            <person name="Khoroshkin M.S."/>
            <person name="Griffin N.W."/>
            <person name="Cheng J."/>
            <person name="Latreille P."/>
            <person name="Kerstetter R.A."/>
            <person name="Terrapon N."/>
            <person name="Henrissat B."/>
            <person name="Osterman A.L."/>
            <person name="Gordon J.I."/>
        </authorList>
    </citation>
    <scope>NUCLEOTIDE SEQUENCE [LARGE SCALE GENOMIC DNA]</scope>
    <source>
        <strain evidence="11 13">WH2</strain>
    </source>
</reference>
<dbReference type="Proteomes" id="UP000061809">
    <property type="component" value="Chromosome"/>
</dbReference>
<dbReference type="PANTHER" id="PTHR43126">
    <property type="entry name" value="D-ALANYL-D-ALANINE DIPEPTIDASE"/>
    <property type="match status" value="1"/>
</dbReference>
<dbReference type="SUPFAM" id="SSF55166">
    <property type="entry name" value="Hedgehog/DD-peptidase"/>
    <property type="match status" value="1"/>
</dbReference>
<feature type="site" description="Transition state stabilizer" evidence="9">
    <location>
        <position position="99"/>
    </location>
</feature>
<organism evidence="11 13">
    <name type="scientific">Bacteroides cellulosilyticus</name>
    <dbReference type="NCBI Taxonomy" id="246787"/>
    <lineage>
        <taxon>Bacteria</taxon>
        <taxon>Pseudomonadati</taxon>
        <taxon>Bacteroidota</taxon>
        <taxon>Bacteroidia</taxon>
        <taxon>Bacteroidales</taxon>
        <taxon>Bacteroidaceae</taxon>
        <taxon>Bacteroides</taxon>
    </lineage>
</organism>
<evidence type="ECO:0000313" key="13">
    <source>
        <dbReference type="Proteomes" id="UP000061809"/>
    </source>
</evidence>
<dbReference type="GO" id="GO:0006508">
    <property type="term" value="P:proteolysis"/>
    <property type="evidence" value="ECO:0007669"/>
    <property type="project" value="UniProtKB-KW"/>
</dbReference>
<dbReference type="KEGG" id="bcel:BcellWH2_03030"/>
<keyword evidence="6 9" id="KW-0224">Dipeptidase</keyword>
<keyword evidence="5 9" id="KW-0862">Zinc</keyword>
<dbReference type="GO" id="GO:0160237">
    <property type="term" value="F:D-Ala-D-Ala dipeptidase activity"/>
    <property type="evidence" value="ECO:0007669"/>
    <property type="project" value="UniProtKB-EC"/>
</dbReference>
<comment type="cofactor">
    <cofactor evidence="9">
        <name>Zn(2+)</name>
        <dbReference type="ChEBI" id="CHEBI:29105"/>
    </cofactor>
    <text evidence="9">Binds 1 zinc ion per subunit.</text>
</comment>
<comment type="catalytic activity">
    <reaction evidence="1 9 10">
        <text>D-alanyl-D-alanine + H2O = 2 D-alanine</text>
        <dbReference type="Rhea" id="RHEA:20661"/>
        <dbReference type="ChEBI" id="CHEBI:15377"/>
        <dbReference type="ChEBI" id="CHEBI:57416"/>
        <dbReference type="ChEBI" id="CHEBI:57822"/>
        <dbReference type="EC" id="3.4.13.22"/>
    </reaction>
</comment>
<name>A0A0P0FRR1_9BACE</name>
<accession>A0A0P0FRR1</accession>
<keyword evidence="2 9" id="KW-0645">Protease</keyword>